<evidence type="ECO:0008006" key="3">
    <source>
        <dbReference type="Google" id="ProtNLM"/>
    </source>
</evidence>
<dbReference type="KEGG" id="cyj:Cyan7822_4226"/>
<gene>
    <name evidence="1" type="ordered locus">Cyan7822_4226</name>
</gene>
<sequence length="79" mass="9211">MTLHEQTISKIRQLPENLLKQVNDFVDFIVMDEDDDDTWSLWEQFCSVSGPSGLKFSDYCINDEEMDEYLALTISQEAE</sequence>
<proteinExistence type="predicted"/>
<dbReference type="RefSeq" id="WP_013324207.1">
    <property type="nucleotide sequence ID" value="NC_014501.1"/>
</dbReference>
<dbReference type="OrthoDB" id="9813823at2"/>
<organism evidence="1 2">
    <name type="scientific">Gloeothece verrucosa (strain PCC 7822)</name>
    <name type="common">Cyanothece sp. (strain PCC 7822)</name>
    <dbReference type="NCBI Taxonomy" id="497965"/>
    <lineage>
        <taxon>Bacteria</taxon>
        <taxon>Bacillati</taxon>
        <taxon>Cyanobacteriota</taxon>
        <taxon>Cyanophyceae</taxon>
        <taxon>Oscillatoriophycideae</taxon>
        <taxon>Chroococcales</taxon>
        <taxon>Aphanothecaceae</taxon>
        <taxon>Gloeothece</taxon>
        <taxon>Gloeothece verrucosa</taxon>
    </lineage>
</organism>
<accession>E0U905</accession>
<dbReference type="EMBL" id="CP002198">
    <property type="protein sequence ID" value="ADN16144.1"/>
    <property type="molecule type" value="Genomic_DNA"/>
</dbReference>
<dbReference type="HOGENOM" id="CLU_172577_0_0_3"/>
<evidence type="ECO:0000313" key="1">
    <source>
        <dbReference type="EMBL" id="ADN16144.1"/>
    </source>
</evidence>
<reference evidence="2" key="1">
    <citation type="journal article" date="2011" name="MBio">
        <title>Novel metabolic attributes of the genus Cyanothece, comprising a group of unicellular nitrogen-fixing Cyanobacteria.</title>
        <authorList>
            <person name="Bandyopadhyay A."/>
            <person name="Elvitigala T."/>
            <person name="Welsh E."/>
            <person name="Stockel J."/>
            <person name="Liberton M."/>
            <person name="Min H."/>
            <person name="Sherman L.A."/>
            <person name="Pakrasi H.B."/>
        </authorList>
    </citation>
    <scope>NUCLEOTIDE SEQUENCE [LARGE SCALE GENOMIC DNA]</scope>
    <source>
        <strain evidence="2">PCC 7822</strain>
    </source>
</reference>
<keyword evidence="2" id="KW-1185">Reference proteome</keyword>
<name>E0U905_GLOV7</name>
<evidence type="ECO:0000313" key="2">
    <source>
        <dbReference type="Proteomes" id="UP000008206"/>
    </source>
</evidence>
<protein>
    <recommendedName>
        <fullName evidence="3">DUF2281 domain-containing protein</fullName>
    </recommendedName>
</protein>
<dbReference type="AlphaFoldDB" id="E0U905"/>
<dbReference type="Proteomes" id="UP000008206">
    <property type="component" value="Chromosome"/>
</dbReference>
<dbReference type="eggNOG" id="ENOG50321JW">
    <property type="taxonomic scope" value="Bacteria"/>
</dbReference>